<feature type="region of interest" description="Disordered" evidence="1">
    <location>
        <begin position="79"/>
        <end position="101"/>
    </location>
</feature>
<organism evidence="3 4">
    <name type="scientific">Tetrapyrgos nigripes</name>
    <dbReference type="NCBI Taxonomy" id="182062"/>
    <lineage>
        <taxon>Eukaryota</taxon>
        <taxon>Fungi</taxon>
        <taxon>Dikarya</taxon>
        <taxon>Basidiomycota</taxon>
        <taxon>Agaricomycotina</taxon>
        <taxon>Agaricomycetes</taxon>
        <taxon>Agaricomycetidae</taxon>
        <taxon>Agaricales</taxon>
        <taxon>Marasmiineae</taxon>
        <taxon>Marasmiaceae</taxon>
        <taxon>Tetrapyrgos</taxon>
    </lineage>
</organism>
<comment type="caution">
    <text evidence="3">The sequence shown here is derived from an EMBL/GenBank/DDBJ whole genome shotgun (WGS) entry which is preliminary data.</text>
</comment>
<dbReference type="InterPro" id="IPR036869">
    <property type="entry name" value="J_dom_sf"/>
</dbReference>
<dbReference type="PANTHER" id="PTHR43948">
    <property type="entry name" value="DNAJ HOMOLOG SUBFAMILY B"/>
    <property type="match status" value="1"/>
</dbReference>
<dbReference type="PANTHER" id="PTHR43948:SF10">
    <property type="entry name" value="MRJ, ISOFORM E"/>
    <property type="match status" value="1"/>
</dbReference>
<dbReference type="Proteomes" id="UP000559256">
    <property type="component" value="Unassembled WGS sequence"/>
</dbReference>
<name>A0A8H5FZV3_9AGAR</name>
<sequence>MAELYDTLGISSNATSEEIRKAYKKRALETHPDRLPPNATAAEKEASGEKFRKVNNAYEVLNDAQNRRLYDRCGVWPPPEQSEFHPRPSHRHHSSSRRHTYHHDQFSDPFFNRGFHFTDPFELFESIFRDMDPSRSSSRRRRPTAWDDPFDDYRPHPMHELNSFMNSMHRNMMSSFGNMGPSPFSAFPANSMGGNGNTNGRGRWNSVSTMSQTINGVTHTVHKRRDWDGNEHVTRVYPDGRQVVTINGVEQPDQGLLLTSHGQDPRHVPPPPVMDYSNNHDRYLPPPPPYSAAAAVGGSGYRDRSAPPMEPNGNYSDHHSHRSHRSHRSSRHHTLDPAMTGDRYNPGPGVPESNMYNNGTLPEAADRSQHKRHWWSRH</sequence>
<accession>A0A8H5FZV3</accession>
<dbReference type="Gene3D" id="1.10.287.110">
    <property type="entry name" value="DnaJ domain"/>
    <property type="match status" value="1"/>
</dbReference>
<feature type="region of interest" description="Disordered" evidence="1">
    <location>
        <begin position="27"/>
        <end position="48"/>
    </location>
</feature>
<feature type="compositionally biased region" description="Basic residues" evidence="1">
    <location>
        <begin position="87"/>
        <end position="101"/>
    </location>
</feature>
<reference evidence="3 4" key="1">
    <citation type="journal article" date="2020" name="ISME J.">
        <title>Uncovering the hidden diversity of litter-decomposition mechanisms in mushroom-forming fungi.</title>
        <authorList>
            <person name="Floudas D."/>
            <person name="Bentzer J."/>
            <person name="Ahren D."/>
            <person name="Johansson T."/>
            <person name="Persson P."/>
            <person name="Tunlid A."/>
        </authorList>
    </citation>
    <scope>NUCLEOTIDE SEQUENCE [LARGE SCALE GENOMIC DNA]</scope>
    <source>
        <strain evidence="3 4">CBS 291.85</strain>
    </source>
</reference>
<dbReference type="PRINTS" id="PR00625">
    <property type="entry name" value="JDOMAIN"/>
</dbReference>
<dbReference type="PROSITE" id="PS00636">
    <property type="entry name" value="DNAJ_1"/>
    <property type="match status" value="1"/>
</dbReference>
<dbReference type="OrthoDB" id="442087at2759"/>
<feature type="domain" description="J" evidence="2">
    <location>
        <begin position="3"/>
        <end position="74"/>
    </location>
</feature>
<keyword evidence="4" id="KW-1185">Reference proteome</keyword>
<dbReference type="Pfam" id="PF00226">
    <property type="entry name" value="DnaJ"/>
    <property type="match status" value="1"/>
</dbReference>
<gene>
    <name evidence="3" type="ORF">D9758_006051</name>
</gene>
<dbReference type="SMART" id="SM00271">
    <property type="entry name" value="DnaJ"/>
    <property type="match status" value="1"/>
</dbReference>
<feature type="compositionally biased region" description="Basic residues" evidence="1">
    <location>
        <begin position="319"/>
        <end position="332"/>
    </location>
</feature>
<dbReference type="InterPro" id="IPR001623">
    <property type="entry name" value="DnaJ_domain"/>
</dbReference>
<feature type="region of interest" description="Disordered" evidence="1">
    <location>
        <begin position="261"/>
        <end position="378"/>
    </location>
</feature>
<dbReference type="PROSITE" id="PS50076">
    <property type="entry name" value="DNAJ_2"/>
    <property type="match status" value="1"/>
</dbReference>
<dbReference type="AlphaFoldDB" id="A0A8H5FZV3"/>
<feature type="compositionally biased region" description="Basic residues" evidence="1">
    <location>
        <begin position="369"/>
        <end position="378"/>
    </location>
</feature>
<dbReference type="InterPro" id="IPR018253">
    <property type="entry name" value="DnaJ_domain_CS"/>
</dbReference>
<protein>
    <recommendedName>
        <fullName evidence="2">J domain-containing protein</fullName>
    </recommendedName>
</protein>
<evidence type="ECO:0000313" key="3">
    <source>
        <dbReference type="EMBL" id="KAF5355331.1"/>
    </source>
</evidence>
<evidence type="ECO:0000259" key="2">
    <source>
        <dbReference type="PROSITE" id="PS50076"/>
    </source>
</evidence>
<proteinExistence type="predicted"/>
<dbReference type="EMBL" id="JAACJM010000057">
    <property type="protein sequence ID" value="KAF5355331.1"/>
    <property type="molecule type" value="Genomic_DNA"/>
</dbReference>
<evidence type="ECO:0000313" key="4">
    <source>
        <dbReference type="Proteomes" id="UP000559256"/>
    </source>
</evidence>
<evidence type="ECO:0000256" key="1">
    <source>
        <dbReference type="SAM" id="MobiDB-lite"/>
    </source>
</evidence>
<dbReference type="CDD" id="cd06257">
    <property type="entry name" value="DnaJ"/>
    <property type="match status" value="1"/>
</dbReference>
<dbReference type="SUPFAM" id="SSF46565">
    <property type="entry name" value="Chaperone J-domain"/>
    <property type="match status" value="1"/>
</dbReference>